<dbReference type="Proteomes" id="UP000663722">
    <property type="component" value="Chromosome"/>
</dbReference>
<reference evidence="1" key="1">
    <citation type="journal article" date="2021" name="Microb. Physiol.">
        <title>Proteogenomic Insights into the Physiology of Marine, Sulfate-Reducing, Filamentous Desulfonema limicola and Desulfonema magnum.</title>
        <authorList>
            <person name="Schnaars V."/>
            <person name="Wohlbrand L."/>
            <person name="Scheve S."/>
            <person name="Hinrichs C."/>
            <person name="Reinhardt R."/>
            <person name="Rabus R."/>
        </authorList>
    </citation>
    <scope>NUCLEOTIDE SEQUENCE</scope>
    <source>
        <strain evidence="1">4be13</strain>
    </source>
</reference>
<dbReference type="AlphaFoldDB" id="A0A975GM86"/>
<gene>
    <name evidence="1" type="ORF">dnm_015990</name>
</gene>
<evidence type="ECO:0000313" key="1">
    <source>
        <dbReference type="EMBL" id="QTA85588.1"/>
    </source>
</evidence>
<protein>
    <submittedName>
        <fullName evidence="1">Uncharacterized protein</fullName>
    </submittedName>
</protein>
<proteinExistence type="predicted"/>
<dbReference type="EMBL" id="CP061800">
    <property type="protein sequence ID" value="QTA85588.1"/>
    <property type="molecule type" value="Genomic_DNA"/>
</dbReference>
<keyword evidence="2" id="KW-1185">Reference proteome</keyword>
<dbReference type="KEGG" id="dmm:dnm_015990"/>
<organism evidence="1 2">
    <name type="scientific">Desulfonema magnum</name>
    <dbReference type="NCBI Taxonomy" id="45655"/>
    <lineage>
        <taxon>Bacteria</taxon>
        <taxon>Pseudomonadati</taxon>
        <taxon>Thermodesulfobacteriota</taxon>
        <taxon>Desulfobacteria</taxon>
        <taxon>Desulfobacterales</taxon>
        <taxon>Desulfococcaceae</taxon>
        <taxon>Desulfonema</taxon>
    </lineage>
</organism>
<evidence type="ECO:0000313" key="2">
    <source>
        <dbReference type="Proteomes" id="UP000663722"/>
    </source>
</evidence>
<accession>A0A975GM86</accession>
<name>A0A975GM86_9BACT</name>
<sequence>MFEIAENHQVFDSLKNNRFQFFQSLALLTENIGLRKLILTNSADRQAQNSRCPFRS</sequence>